<evidence type="ECO:0000313" key="2">
    <source>
        <dbReference type="Proteomes" id="UP000274920"/>
    </source>
</evidence>
<reference evidence="1" key="1">
    <citation type="submission" date="2018-10" db="EMBL/GenBank/DDBJ databases">
        <title>Schaedlerella arabinophila gen. nov. sp. nov., isolated from the mouse intestinal tract and comparative analysis with the genome of the closely related altered Schaedler flora strain ASF502.</title>
        <authorList>
            <person name="Miyake S."/>
            <person name="Soh M."/>
            <person name="Seedorf H."/>
        </authorList>
    </citation>
    <scope>NUCLEOTIDE SEQUENCE [LARGE SCALE GENOMIC DNA]</scope>
    <source>
        <strain evidence="1">DSM 106076</strain>
    </source>
</reference>
<accession>A0A3R8JPU6</accession>
<organism evidence="1 2">
    <name type="scientific">Schaedlerella arabinosiphila</name>
    <dbReference type="NCBI Taxonomy" id="2044587"/>
    <lineage>
        <taxon>Bacteria</taxon>
        <taxon>Bacillati</taxon>
        <taxon>Bacillota</taxon>
        <taxon>Clostridia</taxon>
        <taxon>Lachnospirales</taxon>
        <taxon>Lachnospiraceae</taxon>
        <taxon>Schaedlerella</taxon>
    </lineage>
</organism>
<protein>
    <submittedName>
        <fullName evidence="1">Uncharacterized protein</fullName>
    </submittedName>
</protein>
<dbReference type="Proteomes" id="UP000274920">
    <property type="component" value="Unassembled WGS sequence"/>
</dbReference>
<gene>
    <name evidence="1" type="ORF">EBB54_18675</name>
</gene>
<sequence length="134" mass="15880">MYIKIYTKSQMVLLRNMMPLLKKKYRLPRGIFDKAERVLVSRKLGRTGFIAILPEPIKSGNDVIQIKDILNCYPHHLILEDDIEDVEVKEDGTWLTEGREWYMDTWKVQSESSNIYIIYSVTMDVLYGKRKHKK</sequence>
<dbReference type="RefSeq" id="WP_125128479.1">
    <property type="nucleotide sequence ID" value="NZ_RHJS01000002.1"/>
</dbReference>
<proteinExistence type="predicted"/>
<comment type="caution">
    <text evidence="1">The sequence shown here is derived from an EMBL/GenBank/DDBJ whole genome shotgun (WGS) entry which is preliminary data.</text>
</comment>
<dbReference type="EMBL" id="RHJS01000002">
    <property type="protein sequence ID" value="RRK33139.1"/>
    <property type="molecule type" value="Genomic_DNA"/>
</dbReference>
<evidence type="ECO:0000313" key="1">
    <source>
        <dbReference type="EMBL" id="RRK33139.1"/>
    </source>
</evidence>
<keyword evidence="2" id="KW-1185">Reference proteome</keyword>
<dbReference type="AlphaFoldDB" id="A0A3R8JPU6"/>
<name>A0A3R8JPU6_9FIRM</name>